<evidence type="ECO:0000256" key="8">
    <source>
        <dbReference type="ARBA" id="ARBA00048968"/>
    </source>
</evidence>
<comment type="caution">
    <text evidence="12">The sequence shown here is derived from an EMBL/GenBank/DDBJ whole genome shotgun (WGS) entry which is preliminary data.</text>
</comment>
<proteinExistence type="inferred from homology"/>
<dbReference type="Gene3D" id="3.60.140.10">
    <property type="entry name" value="CNF1/YfiH-like putative cysteine hydrolases"/>
    <property type="match status" value="1"/>
</dbReference>
<evidence type="ECO:0000256" key="4">
    <source>
        <dbReference type="ARBA" id="ARBA00022723"/>
    </source>
</evidence>
<feature type="region of interest" description="Disordered" evidence="11">
    <location>
        <begin position="30"/>
        <end position="56"/>
    </location>
</feature>
<evidence type="ECO:0000256" key="7">
    <source>
        <dbReference type="ARBA" id="ARBA00047989"/>
    </source>
</evidence>
<dbReference type="NCBIfam" id="TIGR00726">
    <property type="entry name" value="peptidoglycan editing factor PgeF"/>
    <property type="match status" value="1"/>
</dbReference>
<dbReference type="CDD" id="cd16833">
    <property type="entry name" value="YfiH"/>
    <property type="match status" value="1"/>
</dbReference>
<comment type="catalytic activity">
    <reaction evidence="1">
        <text>inosine + phosphate = alpha-D-ribose 1-phosphate + hypoxanthine</text>
        <dbReference type="Rhea" id="RHEA:27646"/>
        <dbReference type="ChEBI" id="CHEBI:17368"/>
        <dbReference type="ChEBI" id="CHEBI:17596"/>
        <dbReference type="ChEBI" id="CHEBI:43474"/>
        <dbReference type="ChEBI" id="CHEBI:57720"/>
        <dbReference type="EC" id="2.4.2.1"/>
    </reaction>
    <physiologicalReaction direction="left-to-right" evidence="1">
        <dbReference type="Rhea" id="RHEA:27647"/>
    </physiologicalReaction>
</comment>
<evidence type="ECO:0000256" key="3">
    <source>
        <dbReference type="ARBA" id="ARBA00022679"/>
    </source>
</evidence>
<dbReference type="InterPro" id="IPR003730">
    <property type="entry name" value="Cu_polyphenol_OxRdtase"/>
</dbReference>
<evidence type="ECO:0000256" key="9">
    <source>
        <dbReference type="ARBA" id="ARBA00049893"/>
    </source>
</evidence>
<comment type="similarity">
    <text evidence="2 10">Belongs to the purine nucleoside phosphorylase YfiH/LACC1 family.</text>
</comment>
<keyword evidence="3" id="KW-0808">Transferase</keyword>
<evidence type="ECO:0000313" key="12">
    <source>
        <dbReference type="EMBL" id="TMQ73455.1"/>
    </source>
</evidence>
<name>A0A538UC26_UNCEI</name>
<evidence type="ECO:0000256" key="5">
    <source>
        <dbReference type="ARBA" id="ARBA00022801"/>
    </source>
</evidence>
<sequence length="254" mass="27040">MLVWTLDARSSVPAWRIVPAPSGARLAFSTRRGGVSPPPWDTLNLGRSTPDDPENVTENRRRLVVSLRFDPSALATAGQVHGARCALVTGPGHEPSCDALCTLTPNVVVAVSSADCLPILLTVEGAVAAAHAGWRGTVAGVVEAAVTAICRAAQVSPDRVHAHFGPCIRDCCYVVGPEVARQFPRESVREVNGEIRLSLPAAARRRLLDAGLEDGSISDTGACTACEPHWYFSHRRDRGMTGRHWGLAAWDGSP</sequence>
<evidence type="ECO:0000256" key="11">
    <source>
        <dbReference type="SAM" id="MobiDB-lite"/>
    </source>
</evidence>
<dbReference type="GO" id="GO:0016787">
    <property type="term" value="F:hydrolase activity"/>
    <property type="evidence" value="ECO:0007669"/>
    <property type="project" value="UniProtKB-KW"/>
</dbReference>
<protein>
    <recommendedName>
        <fullName evidence="10">Purine nucleoside phosphorylase</fullName>
    </recommendedName>
</protein>
<evidence type="ECO:0000256" key="6">
    <source>
        <dbReference type="ARBA" id="ARBA00022833"/>
    </source>
</evidence>
<organism evidence="12 13">
    <name type="scientific">Eiseniibacteriota bacterium</name>
    <dbReference type="NCBI Taxonomy" id="2212470"/>
    <lineage>
        <taxon>Bacteria</taxon>
        <taxon>Candidatus Eiseniibacteriota</taxon>
    </lineage>
</organism>
<dbReference type="InterPro" id="IPR038371">
    <property type="entry name" value="Cu_polyphenol_OxRdtase_sf"/>
</dbReference>
<dbReference type="SUPFAM" id="SSF64438">
    <property type="entry name" value="CNF1/YfiH-like putative cysteine hydrolases"/>
    <property type="match status" value="1"/>
</dbReference>
<dbReference type="GO" id="GO:0005507">
    <property type="term" value="F:copper ion binding"/>
    <property type="evidence" value="ECO:0007669"/>
    <property type="project" value="TreeGrafter"/>
</dbReference>
<evidence type="ECO:0000256" key="2">
    <source>
        <dbReference type="ARBA" id="ARBA00007353"/>
    </source>
</evidence>
<dbReference type="EMBL" id="VBPA01000002">
    <property type="protein sequence ID" value="TMQ73455.1"/>
    <property type="molecule type" value="Genomic_DNA"/>
</dbReference>
<dbReference type="AlphaFoldDB" id="A0A538UC26"/>
<dbReference type="GO" id="GO:0017061">
    <property type="term" value="F:S-methyl-5-thioadenosine phosphorylase activity"/>
    <property type="evidence" value="ECO:0007669"/>
    <property type="project" value="UniProtKB-EC"/>
</dbReference>
<dbReference type="PANTHER" id="PTHR30616">
    <property type="entry name" value="UNCHARACTERIZED PROTEIN YFIH"/>
    <property type="match status" value="1"/>
</dbReference>
<evidence type="ECO:0000313" key="13">
    <source>
        <dbReference type="Proteomes" id="UP000319836"/>
    </source>
</evidence>
<comment type="catalytic activity">
    <reaction evidence="9">
        <text>S-methyl-5'-thioadenosine + phosphate = 5-(methylsulfanyl)-alpha-D-ribose 1-phosphate + adenine</text>
        <dbReference type="Rhea" id="RHEA:11852"/>
        <dbReference type="ChEBI" id="CHEBI:16708"/>
        <dbReference type="ChEBI" id="CHEBI:17509"/>
        <dbReference type="ChEBI" id="CHEBI:43474"/>
        <dbReference type="ChEBI" id="CHEBI:58533"/>
        <dbReference type="EC" id="2.4.2.28"/>
    </reaction>
    <physiologicalReaction direction="left-to-right" evidence="9">
        <dbReference type="Rhea" id="RHEA:11853"/>
    </physiologicalReaction>
</comment>
<reference evidence="12 13" key="1">
    <citation type="journal article" date="2019" name="Nat. Microbiol.">
        <title>Mediterranean grassland soil C-N compound turnover is dependent on rainfall and depth, and is mediated by genomically divergent microorganisms.</title>
        <authorList>
            <person name="Diamond S."/>
            <person name="Andeer P.F."/>
            <person name="Li Z."/>
            <person name="Crits-Christoph A."/>
            <person name="Burstein D."/>
            <person name="Anantharaman K."/>
            <person name="Lane K.R."/>
            <person name="Thomas B.C."/>
            <person name="Pan C."/>
            <person name="Northen T.R."/>
            <person name="Banfield J.F."/>
        </authorList>
    </citation>
    <scope>NUCLEOTIDE SEQUENCE [LARGE SCALE GENOMIC DNA]</scope>
    <source>
        <strain evidence="12">WS_10</strain>
    </source>
</reference>
<keyword evidence="5" id="KW-0378">Hydrolase</keyword>
<comment type="catalytic activity">
    <reaction evidence="8">
        <text>adenosine + phosphate = alpha-D-ribose 1-phosphate + adenine</text>
        <dbReference type="Rhea" id="RHEA:27642"/>
        <dbReference type="ChEBI" id="CHEBI:16335"/>
        <dbReference type="ChEBI" id="CHEBI:16708"/>
        <dbReference type="ChEBI" id="CHEBI:43474"/>
        <dbReference type="ChEBI" id="CHEBI:57720"/>
        <dbReference type="EC" id="2.4.2.1"/>
    </reaction>
    <physiologicalReaction direction="left-to-right" evidence="8">
        <dbReference type="Rhea" id="RHEA:27643"/>
    </physiologicalReaction>
</comment>
<comment type="catalytic activity">
    <reaction evidence="7">
        <text>adenosine + H2O + H(+) = inosine + NH4(+)</text>
        <dbReference type="Rhea" id="RHEA:24408"/>
        <dbReference type="ChEBI" id="CHEBI:15377"/>
        <dbReference type="ChEBI" id="CHEBI:15378"/>
        <dbReference type="ChEBI" id="CHEBI:16335"/>
        <dbReference type="ChEBI" id="CHEBI:17596"/>
        <dbReference type="ChEBI" id="CHEBI:28938"/>
        <dbReference type="EC" id="3.5.4.4"/>
    </reaction>
    <physiologicalReaction direction="left-to-right" evidence="7">
        <dbReference type="Rhea" id="RHEA:24409"/>
    </physiologicalReaction>
</comment>
<gene>
    <name evidence="12" type="primary">pgeF</name>
    <name evidence="12" type="ORF">E6K80_00025</name>
</gene>
<keyword evidence="4" id="KW-0479">Metal-binding</keyword>
<accession>A0A538UC26</accession>
<dbReference type="Pfam" id="PF02578">
    <property type="entry name" value="Cu-oxidase_4"/>
    <property type="match status" value="1"/>
</dbReference>
<dbReference type="PANTHER" id="PTHR30616:SF2">
    <property type="entry name" value="PURINE NUCLEOSIDE PHOSPHORYLASE LACC1"/>
    <property type="match status" value="1"/>
</dbReference>
<keyword evidence="6" id="KW-0862">Zinc</keyword>
<evidence type="ECO:0000256" key="1">
    <source>
        <dbReference type="ARBA" id="ARBA00000553"/>
    </source>
</evidence>
<dbReference type="InterPro" id="IPR011324">
    <property type="entry name" value="Cytotoxic_necrot_fac-like_cat"/>
</dbReference>
<evidence type="ECO:0000256" key="10">
    <source>
        <dbReference type="RuleBase" id="RU361274"/>
    </source>
</evidence>
<dbReference type="Proteomes" id="UP000319836">
    <property type="component" value="Unassembled WGS sequence"/>
</dbReference>